<dbReference type="OrthoDB" id="435240at2759"/>
<dbReference type="InterPro" id="IPR009075">
    <property type="entry name" value="AcylCo_DH/oxidase_C"/>
</dbReference>
<dbReference type="InterPro" id="IPR013786">
    <property type="entry name" value="AcylCoA_DH/ox_N"/>
</dbReference>
<dbReference type="InterPro" id="IPR006091">
    <property type="entry name" value="Acyl-CoA_Oxase/DH_mid-dom"/>
</dbReference>
<accession>A0A9K3LFB7</accession>
<dbReference type="EMBL" id="JAGRRH010000013">
    <property type="protein sequence ID" value="KAG7360968.1"/>
    <property type="molecule type" value="Genomic_DNA"/>
</dbReference>
<evidence type="ECO:0000259" key="3">
    <source>
        <dbReference type="Pfam" id="PF02770"/>
    </source>
</evidence>
<keyword evidence="6" id="KW-1185">Reference proteome</keyword>
<dbReference type="Pfam" id="PF02771">
    <property type="entry name" value="Acyl-CoA_dh_N"/>
    <property type="match status" value="1"/>
</dbReference>
<reference evidence="5" key="2">
    <citation type="submission" date="2021-04" db="EMBL/GenBank/DDBJ databases">
        <authorList>
            <person name="Podell S."/>
        </authorList>
    </citation>
    <scope>NUCLEOTIDE SEQUENCE</scope>
    <source>
        <strain evidence="5">Hildebrandi</strain>
    </source>
</reference>
<dbReference type="Pfam" id="PF02770">
    <property type="entry name" value="Acyl-CoA_dh_M"/>
    <property type="match status" value="1"/>
</dbReference>
<evidence type="ECO:0000256" key="1">
    <source>
        <dbReference type="ARBA" id="ARBA00022630"/>
    </source>
</evidence>
<proteinExistence type="predicted"/>
<dbReference type="PANTHER" id="PTHR43188">
    <property type="entry name" value="ACYL-COENZYME A OXIDASE"/>
    <property type="match status" value="1"/>
</dbReference>
<feature type="domain" description="Acyl-CoA dehydrogenase/oxidase C-terminal" evidence="2">
    <location>
        <begin position="249"/>
        <end position="393"/>
    </location>
</feature>
<evidence type="ECO:0000313" key="6">
    <source>
        <dbReference type="Proteomes" id="UP000693970"/>
    </source>
</evidence>
<dbReference type="Pfam" id="PF00441">
    <property type="entry name" value="Acyl-CoA_dh_1"/>
    <property type="match status" value="1"/>
</dbReference>
<dbReference type="GO" id="GO:0006635">
    <property type="term" value="P:fatty acid beta-oxidation"/>
    <property type="evidence" value="ECO:0007669"/>
    <property type="project" value="InterPro"/>
</dbReference>
<dbReference type="AlphaFoldDB" id="A0A9K3LFB7"/>
<sequence>MSATGITYSQDCLLHLQANLPPTTLKLLEDIKGWGKVELEPHIPEHWDKATFPPHILSSFRQHFPQLLGYTLPPIYGGAEFDLPTACQVSMTLASIDASFTTTLLVQYGLCAESILLCGTESQRERLLPPLIRLDKMGCFCLTEPQSGSDASNLTTTAVRVPGGYRLTGSKRWIGNALSADVFVVWAKNASLHGNPVMGFILERQHQPPGAIQTSKIHGKVSMRMLQNANVEFNNAFCPHENVMGDYVGFAASVGRVLEASRVSVAWIPVGICMGALDKTYEYVSRRQAFQAPLSSFQLIQEKLVRMTSTVASMYLLIERVTQDFAAGKCDIGTISMAKAHNTRVGREVVAICREVLGGNGIVLDYGIASKFCDMESTYTYEGTYDVCVLVAGRKATGIAAIKSPSLVVRSRWS</sequence>
<evidence type="ECO:0000259" key="2">
    <source>
        <dbReference type="Pfam" id="PF00441"/>
    </source>
</evidence>
<feature type="domain" description="Acyl-CoA oxidase/dehydrogenase middle" evidence="3">
    <location>
        <begin position="139"/>
        <end position="235"/>
    </location>
</feature>
<evidence type="ECO:0000259" key="4">
    <source>
        <dbReference type="Pfam" id="PF02771"/>
    </source>
</evidence>
<dbReference type="Proteomes" id="UP000693970">
    <property type="component" value="Unassembled WGS sequence"/>
</dbReference>
<evidence type="ECO:0000313" key="5">
    <source>
        <dbReference type="EMBL" id="KAG7360968.1"/>
    </source>
</evidence>
<dbReference type="GO" id="GO:0050660">
    <property type="term" value="F:flavin adenine dinucleotide binding"/>
    <property type="evidence" value="ECO:0007669"/>
    <property type="project" value="InterPro"/>
</dbReference>
<reference evidence="5" key="1">
    <citation type="journal article" date="2021" name="Sci. Rep.">
        <title>Diploid genomic architecture of Nitzschia inconspicua, an elite biomass production diatom.</title>
        <authorList>
            <person name="Oliver A."/>
            <person name="Podell S."/>
            <person name="Pinowska A."/>
            <person name="Traller J.C."/>
            <person name="Smith S.R."/>
            <person name="McClure R."/>
            <person name="Beliaev A."/>
            <person name="Bohutskyi P."/>
            <person name="Hill E.A."/>
            <person name="Rabines A."/>
            <person name="Zheng H."/>
            <person name="Allen L.Z."/>
            <person name="Kuo A."/>
            <person name="Grigoriev I.V."/>
            <person name="Allen A.E."/>
            <person name="Hazlebeck D."/>
            <person name="Allen E.E."/>
        </authorList>
    </citation>
    <scope>NUCLEOTIDE SEQUENCE</scope>
    <source>
        <strain evidence="5">Hildebrandi</strain>
    </source>
</reference>
<organism evidence="5 6">
    <name type="scientific">Nitzschia inconspicua</name>
    <dbReference type="NCBI Taxonomy" id="303405"/>
    <lineage>
        <taxon>Eukaryota</taxon>
        <taxon>Sar</taxon>
        <taxon>Stramenopiles</taxon>
        <taxon>Ochrophyta</taxon>
        <taxon>Bacillariophyta</taxon>
        <taxon>Bacillariophyceae</taxon>
        <taxon>Bacillariophycidae</taxon>
        <taxon>Bacillariales</taxon>
        <taxon>Bacillariaceae</taxon>
        <taxon>Nitzschia</taxon>
    </lineage>
</organism>
<feature type="domain" description="Acyl-CoA dehydrogenase/oxidase N-terminal" evidence="4">
    <location>
        <begin position="27"/>
        <end position="133"/>
    </location>
</feature>
<dbReference type="GO" id="GO:0003995">
    <property type="term" value="F:acyl-CoA dehydrogenase activity"/>
    <property type="evidence" value="ECO:0007669"/>
    <property type="project" value="InterPro"/>
</dbReference>
<comment type="caution">
    <text evidence="5">The sequence shown here is derived from an EMBL/GenBank/DDBJ whole genome shotgun (WGS) entry which is preliminary data.</text>
</comment>
<name>A0A9K3LFB7_9STRA</name>
<protein>
    <submittedName>
        <fullName evidence="5">Acyl-CoA dehydrogenase/oxidase, N-terminal and middle domain containing protein</fullName>
    </submittedName>
</protein>
<dbReference type="PANTHER" id="PTHR43188:SF1">
    <property type="entry name" value="ACYL-COA DEHYDROGENASE"/>
    <property type="match status" value="1"/>
</dbReference>
<gene>
    <name evidence="5" type="ORF">IV203_036068</name>
</gene>
<dbReference type="InterPro" id="IPR045008">
    <property type="entry name" value="ACX4-like"/>
</dbReference>
<keyword evidence="1" id="KW-0285">Flavoprotein</keyword>